<dbReference type="PROSITE" id="PS50886">
    <property type="entry name" value="TRBD"/>
    <property type="match status" value="1"/>
</dbReference>
<evidence type="ECO:0000256" key="2">
    <source>
        <dbReference type="ARBA" id="ARBA00022884"/>
    </source>
</evidence>
<organism evidence="4">
    <name type="scientific">human gut metagenome</name>
    <dbReference type="NCBI Taxonomy" id="408170"/>
    <lineage>
        <taxon>unclassified sequences</taxon>
        <taxon>metagenomes</taxon>
        <taxon>organismal metagenomes</taxon>
    </lineage>
</organism>
<dbReference type="PANTHER" id="PTHR11586">
    <property type="entry name" value="TRNA-AMINOACYLATION COFACTOR ARC1 FAMILY MEMBER"/>
    <property type="match status" value="1"/>
</dbReference>
<protein>
    <submittedName>
        <fullName evidence="4">Methionine-tRNA ligase</fullName>
    </submittedName>
</protein>
<reference evidence="4" key="1">
    <citation type="submission" date="2013-12" db="EMBL/GenBank/DDBJ databases">
        <title>A Varibaculum cambriense genome reconstructed from a premature infant gut community with otherwise low bacterial novelty that shifts toward anaerobic metabolism during the third week of life.</title>
        <authorList>
            <person name="Brown C.T."/>
            <person name="Sharon I."/>
            <person name="Thomas B.C."/>
            <person name="Castelle C.J."/>
            <person name="Morowitz M.J."/>
            <person name="Banfield J.F."/>
        </authorList>
    </citation>
    <scope>NUCLEOTIDE SEQUENCE</scope>
</reference>
<keyword evidence="1" id="KW-0820">tRNA-binding</keyword>
<feature type="non-terminal residue" evidence="4">
    <location>
        <position position="1"/>
    </location>
</feature>
<dbReference type="Pfam" id="PF01588">
    <property type="entry name" value="tRNA_bind"/>
    <property type="match status" value="1"/>
</dbReference>
<dbReference type="GO" id="GO:0000049">
    <property type="term" value="F:tRNA binding"/>
    <property type="evidence" value="ECO:0007669"/>
    <property type="project" value="UniProtKB-KW"/>
</dbReference>
<dbReference type="InterPro" id="IPR051270">
    <property type="entry name" value="Tyrosine-tRNA_ligase_regulator"/>
</dbReference>
<dbReference type="InterPro" id="IPR012340">
    <property type="entry name" value="NA-bd_OB-fold"/>
</dbReference>
<feature type="domain" description="TRNA-binding" evidence="3">
    <location>
        <begin position="1"/>
        <end position="82"/>
    </location>
</feature>
<keyword evidence="2" id="KW-0694">RNA-binding</keyword>
<dbReference type="InterPro" id="IPR002547">
    <property type="entry name" value="tRNA-bd_dom"/>
</dbReference>
<dbReference type="GO" id="GO:0016874">
    <property type="term" value="F:ligase activity"/>
    <property type="evidence" value="ECO:0007669"/>
    <property type="project" value="UniProtKB-KW"/>
</dbReference>
<evidence type="ECO:0000259" key="3">
    <source>
        <dbReference type="PROSITE" id="PS50886"/>
    </source>
</evidence>
<keyword evidence="4" id="KW-0436">Ligase</keyword>
<evidence type="ECO:0000256" key="1">
    <source>
        <dbReference type="ARBA" id="ARBA00022555"/>
    </source>
</evidence>
<gene>
    <name evidence="4" type="ORF">Q604_UNBC09999G0001</name>
</gene>
<sequence length="82" mass="9024">KLLQFRLDAGDGQDRQILSGIAKYYPNEQELVGKKVQIVANLKPRKMMKKYVSQGMILSAEHDGKLTLLTVDPAVPNGSVIG</sequence>
<dbReference type="AlphaFoldDB" id="W1XZP5"/>
<evidence type="ECO:0000313" key="4">
    <source>
        <dbReference type="EMBL" id="ETJ35636.1"/>
    </source>
</evidence>
<accession>W1XZP5</accession>
<dbReference type="PANTHER" id="PTHR11586:SF37">
    <property type="entry name" value="TRNA-BINDING DOMAIN-CONTAINING PROTEIN"/>
    <property type="match status" value="1"/>
</dbReference>
<dbReference type="Gene3D" id="2.40.50.140">
    <property type="entry name" value="Nucleic acid-binding proteins"/>
    <property type="match status" value="1"/>
</dbReference>
<comment type="caution">
    <text evidence="4">The sequence shown here is derived from an EMBL/GenBank/DDBJ whole genome shotgun (WGS) entry which is preliminary data.</text>
</comment>
<dbReference type="SUPFAM" id="SSF50249">
    <property type="entry name" value="Nucleic acid-binding proteins"/>
    <property type="match status" value="1"/>
</dbReference>
<dbReference type="EMBL" id="AZMM01009999">
    <property type="protein sequence ID" value="ETJ35636.1"/>
    <property type="molecule type" value="Genomic_DNA"/>
</dbReference>
<proteinExistence type="predicted"/>
<name>W1XZP5_9ZZZZ</name>